<dbReference type="EMBL" id="AFWA02000006">
    <property type="protein sequence ID" value="EMR10610.1"/>
    <property type="molecule type" value="Genomic_DNA"/>
</dbReference>
<evidence type="ECO:0000313" key="2">
    <source>
        <dbReference type="EMBL" id="EMR10610.1"/>
    </source>
</evidence>
<dbReference type="RefSeq" id="XP_007873239.1">
    <property type="nucleotide sequence ID" value="XM_007875048.1"/>
</dbReference>
<proteinExistence type="predicted"/>
<accession>M7P9R1</accession>
<name>M7P9R1_PNEMU</name>
<dbReference type="PANTHER" id="PTHR39472">
    <property type="entry name" value="EXPRESSED PROTEIN"/>
    <property type="match status" value="1"/>
</dbReference>
<keyword evidence="1" id="KW-0175">Coiled coil</keyword>
<dbReference type="PANTHER" id="PTHR39472:SF1">
    <property type="entry name" value="EXPRESSED PROTEIN"/>
    <property type="match status" value="1"/>
</dbReference>
<dbReference type="AlphaFoldDB" id="M7P9R1"/>
<protein>
    <recommendedName>
        <fullName evidence="4">Autophagy-related protein 16 domain-containing protein</fullName>
    </recommendedName>
</protein>
<reference evidence="3" key="1">
    <citation type="journal article" date="2016" name="Nat. Commun.">
        <title>Genome analysis of three Pneumocystis species reveals adaptation mechanisms to life exclusively in mammalian hosts.</title>
        <authorList>
            <person name="Ma L."/>
            <person name="Chen Z."/>
            <person name="Huang D.W."/>
            <person name="Kutty G."/>
            <person name="Ishihara M."/>
            <person name="Wang H."/>
            <person name="Abouelleil A."/>
            <person name="Bishop L."/>
            <person name="Davey E."/>
            <person name="Deng R."/>
            <person name="Deng X."/>
            <person name="Fan L."/>
            <person name="Fantoni G."/>
            <person name="Fitzgerald M."/>
            <person name="Gogineni E."/>
            <person name="Goldberg J.M."/>
            <person name="Handley G."/>
            <person name="Hu X."/>
            <person name="Huber C."/>
            <person name="Jiao X."/>
            <person name="Jones K."/>
            <person name="Levin J.Z."/>
            <person name="Liu Y."/>
            <person name="Macdonald P."/>
            <person name="Melnikov A."/>
            <person name="Raley C."/>
            <person name="Sassi M."/>
            <person name="Sherman B.T."/>
            <person name="Song X."/>
            <person name="Sykes S."/>
            <person name="Tran B."/>
            <person name="Walsh L."/>
            <person name="Xia Y."/>
            <person name="Yang J."/>
            <person name="Young S."/>
            <person name="Zeng Q."/>
            <person name="Zheng X."/>
            <person name="Stephens R."/>
            <person name="Nusbaum C."/>
            <person name="Birren B.W."/>
            <person name="Azadi P."/>
            <person name="Lempicki R.A."/>
            <person name="Cuomo C.A."/>
            <person name="Kovacs J.A."/>
        </authorList>
    </citation>
    <scope>NUCLEOTIDE SEQUENCE [LARGE SCALE GENOMIC DNA]</scope>
    <source>
        <strain evidence="3">B123</strain>
    </source>
</reference>
<organism evidence="2 3">
    <name type="scientific">Pneumocystis murina (strain B123)</name>
    <name type="common">Mouse pneumocystis pneumonia agent</name>
    <name type="synonym">Pneumocystis carinii f. sp. muris</name>
    <dbReference type="NCBI Taxonomy" id="1069680"/>
    <lineage>
        <taxon>Eukaryota</taxon>
        <taxon>Fungi</taxon>
        <taxon>Dikarya</taxon>
        <taxon>Ascomycota</taxon>
        <taxon>Taphrinomycotina</taxon>
        <taxon>Pneumocystomycetes</taxon>
        <taxon>Pneumocystaceae</taxon>
        <taxon>Pneumocystis</taxon>
    </lineage>
</organism>
<evidence type="ECO:0000313" key="3">
    <source>
        <dbReference type="Proteomes" id="UP000011958"/>
    </source>
</evidence>
<feature type="coiled-coil region" evidence="1">
    <location>
        <begin position="64"/>
        <end position="98"/>
    </location>
</feature>
<evidence type="ECO:0008006" key="4">
    <source>
        <dbReference type="Google" id="ProtNLM"/>
    </source>
</evidence>
<gene>
    <name evidence="2" type="ORF">PNEG_01313</name>
</gene>
<dbReference type="HOGENOM" id="CLU_1475744_0_0_1"/>
<comment type="caution">
    <text evidence="2">The sequence shown here is derived from an EMBL/GenBank/DDBJ whole genome shotgun (WGS) entry which is preliminary data.</text>
</comment>
<dbReference type="Proteomes" id="UP000011958">
    <property type="component" value="Unassembled WGS sequence"/>
</dbReference>
<dbReference type="OrthoDB" id="21214at2759"/>
<sequence length="183" mass="21544">MELPSMDDIKRVRQLVETLTEQLTVNQEAISILKCQVEILKLKSKQDQLIIIGPSTRNSNDSLNEIKVQEYARLIQEHQKLKQENDSLNMLLEMYENGLNEQDTAKKTLQIHQNYQEQLSKQFQAQQQYQKSYLDLKANLYQINDLIKQAYVSESLSESETIEALKIENKELREMFHLNEELE</sequence>
<dbReference type="VEuPathDB" id="FungiDB:PNEG_01313"/>
<dbReference type="GeneID" id="19895010"/>
<dbReference type="STRING" id="1069680.M7P9R1"/>
<keyword evidence="3" id="KW-1185">Reference proteome</keyword>
<evidence type="ECO:0000256" key="1">
    <source>
        <dbReference type="SAM" id="Coils"/>
    </source>
</evidence>